<comment type="caution">
    <text evidence="3">The sequence shown here is derived from an EMBL/GenBank/DDBJ whole genome shotgun (WGS) entry which is preliminary data.</text>
</comment>
<evidence type="ECO:0000313" key="3">
    <source>
        <dbReference type="EMBL" id="MDT0263803.1"/>
    </source>
</evidence>
<organism evidence="3 4">
    <name type="scientific">Jatrophihabitans lederbergiae</name>
    <dbReference type="NCBI Taxonomy" id="3075547"/>
    <lineage>
        <taxon>Bacteria</taxon>
        <taxon>Bacillati</taxon>
        <taxon>Actinomycetota</taxon>
        <taxon>Actinomycetes</taxon>
        <taxon>Jatrophihabitantales</taxon>
        <taxon>Jatrophihabitantaceae</taxon>
        <taxon>Jatrophihabitans</taxon>
    </lineage>
</organism>
<keyword evidence="4" id="KW-1185">Reference proteome</keyword>
<dbReference type="EMBL" id="JAVREH010000053">
    <property type="protein sequence ID" value="MDT0263803.1"/>
    <property type="molecule type" value="Genomic_DNA"/>
</dbReference>
<sequence length="60" mass="6290">MILSAALLILGALLAATTIQNPRRAALADRRHYCGIDGPPLRSTLDPPPSGGGQRGVSRR</sequence>
<evidence type="ECO:0000256" key="1">
    <source>
        <dbReference type="SAM" id="MobiDB-lite"/>
    </source>
</evidence>
<accession>A0ABU2JGF2</accession>
<proteinExistence type="predicted"/>
<reference evidence="4" key="1">
    <citation type="submission" date="2023-07" db="EMBL/GenBank/DDBJ databases">
        <title>30 novel species of actinomycetes from the DSMZ collection.</title>
        <authorList>
            <person name="Nouioui I."/>
        </authorList>
    </citation>
    <scope>NUCLEOTIDE SEQUENCE [LARGE SCALE GENOMIC DNA]</scope>
    <source>
        <strain evidence="4">DSM 44399</strain>
    </source>
</reference>
<dbReference type="RefSeq" id="WP_311424947.1">
    <property type="nucleotide sequence ID" value="NZ_JAVREH010000053.1"/>
</dbReference>
<evidence type="ECO:0000256" key="2">
    <source>
        <dbReference type="SAM" id="SignalP"/>
    </source>
</evidence>
<gene>
    <name evidence="3" type="ORF">RM423_20730</name>
</gene>
<feature type="region of interest" description="Disordered" evidence="1">
    <location>
        <begin position="37"/>
        <end position="60"/>
    </location>
</feature>
<feature type="compositionally biased region" description="Gly residues" evidence="1">
    <location>
        <begin position="51"/>
        <end position="60"/>
    </location>
</feature>
<feature type="chain" id="PRO_5046039461" evidence="2">
    <location>
        <begin position="16"/>
        <end position="60"/>
    </location>
</feature>
<evidence type="ECO:0000313" key="4">
    <source>
        <dbReference type="Proteomes" id="UP001183176"/>
    </source>
</evidence>
<name>A0ABU2JGF2_9ACTN</name>
<feature type="signal peptide" evidence="2">
    <location>
        <begin position="1"/>
        <end position="15"/>
    </location>
</feature>
<dbReference type="Proteomes" id="UP001183176">
    <property type="component" value="Unassembled WGS sequence"/>
</dbReference>
<protein>
    <submittedName>
        <fullName evidence="3">Uncharacterized protein</fullName>
    </submittedName>
</protein>
<keyword evidence="2" id="KW-0732">Signal</keyword>